<keyword evidence="3" id="KW-0675">Receptor</keyword>
<evidence type="ECO:0000259" key="2">
    <source>
        <dbReference type="PROSITE" id="PS50011"/>
    </source>
</evidence>
<keyword evidence="4" id="KW-1185">Reference proteome</keyword>
<proteinExistence type="predicted"/>
<accession>A0A9P6UG22</accession>
<dbReference type="PANTHER" id="PTHR23257">
    <property type="entry name" value="SERINE-THREONINE PROTEIN KINASE"/>
    <property type="match status" value="1"/>
</dbReference>
<dbReference type="EMBL" id="JAAAIN010002021">
    <property type="protein sequence ID" value="KAG0298095.1"/>
    <property type="molecule type" value="Genomic_DNA"/>
</dbReference>
<dbReference type="GO" id="GO:0004672">
    <property type="term" value="F:protein kinase activity"/>
    <property type="evidence" value="ECO:0007669"/>
    <property type="project" value="InterPro"/>
</dbReference>
<dbReference type="SUPFAM" id="SSF56112">
    <property type="entry name" value="Protein kinase-like (PK-like)"/>
    <property type="match status" value="1"/>
</dbReference>
<feature type="region of interest" description="Disordered" evidence="1">
    <location>
        <begin position="310"/>
        <end position="352"/>
    </location>
</feature>
<feature type="compositionally biased region" description="Basic residues" evidence="1">
    <location>
        <begin position="389"/>
        <end position="402"/>
    </location>
</feature>
<dbReference type="GO" id="GO:0005524">
    <property type="term" value="F:ATP binding"/>
    <property type="evidence" value="ECO:0007669"/>
    <property type="project" value="InterPro"/>
</dbReference>
<dbReference type="Gene3D" id="1.25.40.20">
    <property type="entry name" value="Ankyrin repeat-containing domain"/>
    <property type="match status" value="1"/>
</dbReference>
<dbReference type="InterPro" id="IPR000719">
    <property type="entry name" value="Prot_kinase_dom"/>
</dbReference>
<dbReference type="Gene3D" id="1.10.510.10">
    <property type="entry name" value="Transferase(Phosphotransferase) domain 1"/>
    <property type="match status" value="1"/>
</dbReference>
<evidence type="ECO:0000256" key="1">
    <source>
        <dbReference type="SAM" id="MobiDB-lite"/>
    </source>
</evidence>
<feature type="compositionally biased region" description="Low complexity" evidence="1">
    <location>
        <begin position="403"/>
        <end position="414"/>
    </location>
</feature>
<feature type="domain" description="Protein kinase" evidence="2">
    <location>
        <begin position="30"/>
        <end position="290"/>
    </location>
</feature>
<gene>
    <name evidence="3" type="primary">TAK1</name>
    <name evidence="3" type="ORF">BGZ97_004167</name>
</gene>
<name>A0A9P6UG22_9FUNG</name>
<feature type="compositionally biased region" description="Low complexity" evidence="1">
    <location>
        <begin position="372"/>
        <end position="388"/>
    </location>
</feature>
<feature type="region of interest" description="Disordered" evidence="1">
    <location>
        <begin position="367"/>
        <end position="479"/>
    </location>
</feature>
<protein>
    <submittedName>
        <fullName evidence="3">Nuclear receptor sub 2 group C member 2</fullName>
    </submittedName>
</protein>
<dbReference type="AlphaFoldDB" id="A0A9P6UG22"/>
<dbReference type="OrthoDB" id="4062651at2759"/>
<dbReference type="SUPFAM" id="SSF48403">
    <property type="entry name" value="Ankyrin repeat"/>
    <property type="match status" value="1"/>
</dbReference>
<dbReference type="InterPro" id="IPR011009">
    <property type="entry name" value="Kinase-like_dom_sf"/>
</dbReference>
<evidence type="ECO:0000313" key="3">
    <source>
        <dbReference type="EMBL" id="KAG0298095.1"/>
    </source>
</evidence>
<dbReference type="PROSITE" id="PS50011">
    <property type="entry name" value="PROTEIN_KINASE_DOM"/>
    <property type="match status" value="1"/>
</dbReference>
<dbReference type="InterPro" id="IPR050167">
    <property type="entry name" value="Ser_Thr_protein_kinase"/>
</dbReference>
<sequence>MTVPVTPIDQSILQLLQQSAPLVPFEELTHLIFDAHIPGRFGTIHTGRWKDHDVEIREPFGDLATIEREVRLLYKLGSSCSQIVHLYGYTIDPHSSVAYLVVQHNEHGSLHSYLANFHAHLTWPDRYNLAMDIALGLRYIHYKGYRHRHLHSASILIDTNGSAVLSDFGSTRDSEVLSSREHPPRMGYIAPERLTKNGTRYSIECDIYSLGMVFWEISSGRPPFDHLIASCSLEDGTMMSLAQNIVSGRRERHVEGTDPIFEDLYTRCWHSDPLERPSIDWIIQTLGVLLKQPSGSLSRLIENLSLEEQPKKPAYSAKASSRDSQGSTASRSVKSSRSHSIDNDRDLPSPMLRSRELIMSSRELEYAPPHPHQQQHQQQHAHQQYSHQQHAHHHQHHQHQQHPHQQYSQHSHQPVMHSAPIAPPPVPPMSSRRKASTVSSMAPSLRSMSISSGSSTGSSSGGSGPTIPTRDSRRVSTLSSVSSIEIPKYDVLPNKRQHPQTIWEAVQDGNVDFTEWCILNGASPNGLISLPMYSMLAEVAPIHVACFYQPINLMAILKCLQQHGAIMQMVTTMTHQSALHIVLEHATNYKIALEVCSFLILECHLSVNDQDNRGVTPFHKFLKNPHLSGRQSVAGSELFVLLRERGEANLNLESFHEGNSLGMAARYLRVDLVKLFLLTDLSCSDPRSLGYALGQVDAPLSESRPSKSAQDLCRSILMEWTGERGETKRIAMAERLLEHRGISLSAPGSPMLDSSGAPPKARKQSIGLLGLGKSKKASKEELVPAVPSLPTAVANEVEVARKILQSTVAKQQKLKTFMAQSGF</sequence>
<dbReference type="Pfam" id="PF07714">
    <property type="entry name" value="PK_Tyr_Ser-Thr"/>
    <property type="match status" value="1"/>
</dbReference>
<dbReference type="InterPro" id="IPR001245">
    <property type="entry name" value="Ser-Thr/Tyr_kinase_cat_dom"/>
</dbReference>
<dbReference type="InterPro" id="IPR036770">
    <property type="entry name" value="Ankyrin_rpt-contain_sf"/>
</dbReference>
<feature type="compositionally biased region" description="Low complexity" evidence="1">
    <location>
        <begin position="444"/>
        <end position="458"/>
    </location>
</feature>
<evidence type="ECO:0000313" key="4">
    <source>
        <dbReference type="Proteomes" id="UP000823405"/>
    </source>
</evidence>
<organism evidence="3 4">
    <name type="scientific">Linnemannia gamsii</name>
    <dbReference type="NCBI Taxonomy" id="64522"/>
    <lineage>
        <taxon>Eukaryota</taxon>
        <taxon>Fungi</taxon>
        <taxon>Fungi incertae sedis</taxon>
        <taxon>Mucoromycota</taxon>
        <taxon>Mortierellomycotina</taxon>
        <taxon>Mortierellomycetes</taxon>
        <taxon>Mortierellales</taxon>
        <taxon>Mortierellaceae</taxon>
        <taxon>Linnemannia</taxon>
    </lineage>
</organism>
<reference evidence="3" key="1">
    <citation type="journal article" date="2020" name="Fungal Divers.">
        <title>Resolving the Mortierellaceae phylogeny through synthesis of multi-gene phylogenetics and phylogenomics.</title>
        <authorList>
            <person name="Vandepol N."/>
            <person name="Liber J."/>
            <person name="Desiro A."/>
            <person name="Na H."/>
            <person name="Kennedy M."/>
            <person name="Barry K."/>
            <person name="Grigoriev I.V."/>
            <person name="Miller A.N."/>
            <person name="O'Donnell K."/>
            <person name="Stajich J.E."/>
            <person name="Bonito G."/>
        </authorList>
    </citation>
    <scope>NUCLEOTIDE SEQUENCE</scope>
    <source>
        <strain evidence="3">NVP60</strain>
    </source>
</reference>
<comment type="caution">
    <text evidence="3">The sequence shown here is derived from an EMBL/GenBank/DDBJ whole genome shotgun (WGS) entry which is preliminary data.</text>
</comment>
<dbReference type="Proteomes" id="UP000823405">
    <property type="component" value="Unassembled WGS sequence"/>
</dbReference>